<proteinExistence type="predicted"/>
<keyword evidence="1" id="KW-0808">Transferase</keyword>
<dbReference type="InterPro" id="IPR013747">
    <property type="entry name" value="ACP_syn_III_C"/>
</dbReference>
<evidence type="ECO:0000256" key="1">
    <source>
        <dbReference type="ARBA" id="ARBA00022679"/>
    </source>
</evidence>
<feature type="domain" description="Beta-ketoacyl-[acyl-carrier-protein] synthase III N-terminal" evidence="4">
    <location>
        <begin position="117"/>
        <end position="195"/>
    </location>
</feature>
<protein>
    <submittedName>
        <fullName evidence="5">Ketoacyl-ACP synthase III</fullName>
    </submittedName>
</protein>
<dbReference type="PANTHER" id="PTHR34069">
    <property type="entry name" value="3-OXOACYL-[ACYL-CARRIER-PROTEIN] SYNTHASE 3"/>
    <property type="match status" value="1"/>
</dbReference>
<dbReference type="Gene3D" id="3.40.47.10">
    <property type="match status" value="1"/>
</dbReference>
<evidence type="ECO:0000256" key="2">
    <source>
        <dbReference type="ARBA" id="ARBA00023315"/>
    </source>
</evidence>
<sequence>MGRSKHLSKSIQVAIRGTGHFLPGHPVASEALDTRAGLKRGHLEQETGVKSRHFAEGISQIDMAVTASQRALDQAGLGADDIDLVISANGVPFQTLPSTAPLVMRELGIGDGNAAAFDVNSTCTSFISALEIASRQVASDTCRHALIVSSEIASRGLPWSEQPEVAALFGDGAAAAIIGPDDRSGCGIRASLMRSYPSKYEACQIAAGGTRFDYHENPDEFARHTLFRMNGADLFKLTLKHFPGFLDELLEQAGWQKEDVDLVVPHQASPHALTHMVRQTGFGGDKIVNLVAQVGNQIAASVPTALDHARRQGQAGPGKRLLMLGTSAGVSFSGLAMQM</sequence>
<name>A0ABX2PQM4_9RHOB</name>
<evidence type="ECO:0000313" key="6">
    <source>
        <dbReference type="Proteomes" id="UP000630805"/>
    </source>
</evidence>
<feature type="domain" description="Beta-ketoacyl-[acyl-carrier-protein] synthase III C-terminal" evidence="3">
    <location>
        <begin position="250"/>
        <end position="338"/>
    </location>
</feature>
<dbReference type="PANTHER" id="PTHR34069:SF2">
    <property type="entry name" value="BETA-KETOACYL-[ACYL-CARRIER-PROTEIN] SYNTHASE III"/>
    <property type="match status" value="1"/>
</dbReference>
<keyword evidence="2" id="KW-0012">Acyltransferase</keyword>
<organism evidence="5 6">
    <name type="scientific">Ruegeria haliotis</name>
    <dbReference type="NCBI Taxonomy" id="2747601"/>
    <lineage>
        <taxon>Bacteria</taxon>
        <taxon>Pseudomonadati</taxon>
        <taxon>Pseudomonadota</taxon>
        <taxon>Alphaproteobacteria</taxon>
        <taxon>Rhodobacterales</taxon>
        <taxon>Roseobacteraceae</taxon>
        <taxon>Ruegeria</taxon>
    </lineage>
</organism>
<reference evidence="5 6" key="1">
    <citation type="submission" date="2020-06" db="EMBL/GenBank/DDBJ databases">
        <authorList>
            <person name="Cao W.R."/>
        </authorList>
    </citation>
    <scope>NUCLEOTIDE SEQUENCE [LARGE SCALE GENOMIC DNA]</scope>
    <source>
        <strain evidence="5 6">B1Z28</strain>
    </source>
</reference>
<dbReference type="Pfam" id="PF08545">
    <property type="entry name" value="ACP_syn_III"/>
    <property type="match status" value="1"/>
</dbReference>
<keyword evidence="6" id="KW-1185">Reference proteome</keyword>
<evidence type="ECO:0000259" key="3">
    <source>
        <dbReference type="Pfam" id="PF08541"/>
    </source>
</evidence>
<dbReference type="Pfam" id="PF08541">
    <property type="entry name" value="ACP_syn_III_C"/>
    <property type="match status" value="1"/>
</dbReference>
<evidence type="ECO:0000313" key="5">
    <source>
        <dbReference type="EMBL" id="NVO56458.1"/>
    </source>
</evidence>
<dbReference type="InterPro" id="IPR013751">
    <property type="entry name" value="ACP_syn_III_N"/>
</dbReference>
<accession>A0ABX2PQM4</accession>
<dbReference type="EMBL" id="JABXWT010000005">
    <property type="protein sequence ID" value="NVO56458.1"/>
    <property type="molecule type" value="Genomic_DNA"/>
</dbReference>
<gene>
    <name evidence="5" type="ORF">HW561_11740</name>
</gene>
<dbReference type="CDD" id="cd00830">
    <property type="entry name" value="KAS_III"/>
    <property type="match status" value="1"/>
</dbReference>
<evidence type="ECO:0000259" key="4">
    <source>
        <dbReference type="Pfam" id="PF08545"/>
    </source>
</evidence>
<dbReference type="InterPro" id="IPR016039">
    <property type="entry name" value="Thiolase-like"/>
</dbReference>
<dbReference type="Proteomes" id="UP000630805">
    <property type="component" value="Unassembled WGS sequence"/>
</dbReference>
<dbReference type="SUPFAM" id="SSF53901">
    <property type="entry name" value="Thiolase-like"/>
    <property type="match status" value="1"/>
</dbReference>
<comment type="caution">
    <text evidence="5">The sequence shown here is derived from an EMBL/GenBank/DDBJ whole genome shotgun (WGS) entry which is preliminary data.</text>
</comment>